<organism evidence="2 3">
    <name type="scientific">Aspergillus pseudonomiae</name>
    <dbReference type="NCBI Taxonomy" id="1506151"/>
    <lineage>
        <taxon>Eukaryota</taxon>
        <taxon>Fungi</taxon>
        <taxon>Dikarya</taxon>
        <taxon>Ascomycota</taxon>
        <taxon>Pezizomycotina</taxon>
        <taxon>Eurotiomycetes</taxon>
        <taxon>Eurotiomycetidae</taxon>
        <taxon>Eurotiales</taxon>
        <taxon>Aspergillaceae</taxon>
        <taxon>Aspergillus</taxon>
        <taxon>Aspergillus subgen. Circumdati</taxon>
    </lineage>
</organism>
<sequence>MRLGLWYHRGELLFVELVIFFLFLPCFFVCGVGDLYSEYEHCITSTGCTLGVLMVILRQWFYDPSRLK</sequence>
<dbReference type="RefSeq" id="XP_031939334.1">
    <property type="nucleotide sequence ID" value="XM_032079264.1"/>
</dbReference>
<keyword evidence="1" id="KW-1133">Transmembrane helix</keyword>
<dbReference type="EMBL" id="ML736793">
    <property type="protein sequence ID" value="KAE8402015.1"/>
    <property type="molecule type" value="Genomic_DNA"/>
</dbReference>
<name>A0A5N7D6I5_9EURO</name>
<reference evidence="2 3" key="1">
    <citation type="submission" date="2019-04" db="EMBL/GenBank/DDBJ databases">
        <authorList>
            <consortium name="DOE Joint Genome Institute"/>
            <person name="Mondo S."/>
            <person name="Kjaerbolling I."/>
            <person name="Vesth T."/>
            <person name="Frisvad J.C."/>
            <person name="Nybo J.L."/>
            <person name="Theobald S."/>
            <person name="Kildgaard S."/>
            <person name="Isbrandt T."/>
            <person name="Kuo A."/>
            <person name="Sato A."/>
            <person name="Lyhne E.K."/>
            <person name="Kogle M.E."/>
            <person name="Wiebenga A."/>
            <person name="Kun R.S."/>
            <person name="Lubbers R.J."/>
            <person name="Makela M.R."/>
            <person name="Barry K."/>
            <person name="Chovatia M."/>
            <person name="Clum A."/>
            <person name="Daum C."/>
            <person name="Haridas S."/>
            <person name="He G."/>
            <person name="LaButti K."/>
            <person name="Lipzen A."/>
            <person name="Riley R."/>
            <person name="Salamov A."/>
            <person name="Simmons B.A."/>
            <person name="Magnuson J.K."/>
            <person name="Henrissat B."/>
            <person name="Mortensen U.H."/>
            <person name="Larsen T.O."/>
            <person name="Devries R.P."/>
            <person name="Grigoriev I.V."/>
            <person name="Machida M."/>
            <person name="Baker S.E."/>
            <person name="Andersen M.R."/>
            <person name="Cantor M.N."/>
            <person name="Hua S.X."/>
        </authorList>
    </citation>
    <scope>NUCLEOTIDE SEQUENCE [LARGE SCALE GENOMIC DNA]</scope>
    <source>
        <strain evidence="2 3">CBS 119388</strain>
    </source>
</reference>
<dbReference type="AlphaFoldDB" id="A0A5N7D6I5"/>
<evidence type="ECO:0000256" key="1">
    <source>
        <dbReference type="SAM" id="Phobius"/>
    </source>
</evidence>
<feature type="transmembrane region" description="Helical" evidence="1">
    <location>
        <begin position="12"/>
        <end position="37"/>
    </location>
</feature>
<evidence type="ECO:0000313" key="3">
    <source>
        <dbReference type="Proteomes" id="UP000325579"/>
    </source>
</evidence>
<dbReference type="GeneID" id="43663955"/>
<proteinExistence type="predicted"/>
<gene>
    <name evidence="2" type="ORF">BDV37DRAFT_166970</name>
</gene>
<feature type="transmembrane region" description="Helical" evidence="1">
    <location>
        <begin position="43"/>
        <end position="61"/>
    </location>
</feature>
<accession>A0A5N7D6I5</accession>
<keyword evidence="1" id="KW-0472">Membrane</keyword>
<keyword evidence="3" id="KW-1185">Reference proteome</keyword>
<dbReference type="Proteomes" id="UP000325579">
    <property type="component" value="Unassembled WGS sequence"/>
</dbReference>
<protein>
    <submittedName>
        <fullName evidence="2">Uncharacterized protein</fullName>
    </submittedName>
</protein>
<keyword evidence="1" id="KW-0812">Transmembrane</keyword>
<evidence type="ECO:0000313" key="2">
    <source>
        <dbReference type="EMBL" id="KAE8402015.1"/>
    </source>
</evidence>